<organism evidence="13 14">
    <name type="scientific">Alicyclobacillus cellulosilyticus</name>
    <dbReference type="NCBI Taxonomy" id="1003997"/>
    <lineage>
        <taxon>Bacteria</taxon>
        <taxon>Bacillati</taxon>
        <taxon>Bacillota</taxon>
        <taxon>Bacilli</taxon>
        <taxon>Bacillales</taxon>
        <taxon>Alicyclobacillaceae</taxon>
        <taxon>Alicyclobacillus</taxon>
    </lineage>
</organism>
<feature type="binding site" evidence="8">
    <location>
        <begin position="62"/>
        <end position="66"/>
    </location>
    <ligand>
        <name>GTP</name>
        <dbReference type="ChEBI" id="CHEBI:37565"/>
    </ligand>
</feature>
<dbReference type="InterPro" id="IPR006073">
    <property type="entry name" value="GTP-bd"/>
</dbReference>
<dbReference type="PANTHER" id="PTHR42698">
    <property type="entry name" value="GTPASE ERA"/>
    <property type="match status" value="1"/>
</dbReference>
<dbReference type="FunFam" id="3.40.50.300:FF:000094">
    <property type="entry name" value="GTPase Era"/>
    <property type="match status" value="1"/>
</dbReference>
<evidence type="ECO:0000256" key="4">
    <source>
        <dbReference type="ARBA" id="ARBA00022741"/>
    </source>
</evidence>
<keyword evidence="4 8" id="KW-0547">Nucleotide-binding</keyword>
<dbReference type="PANTHER" id="PTHR42698:SF1">
    <property type="entry name" value="GTPASE ERA, MITOCHONDRIAL"/>
    <property type="match status" value="1"/>
</dbReference>
<evidence type="ECO:0000313" key="14">
    <source>
        <dbReference type="Proteomes" id="UP000637695"/>
    </source>
</evidence>
<dbReference type="NCBIfam" id="TIGR00436">
    <property type="entry name" value="era"/>
    <property type="match status" value="1"/>
</dbReference>
<keyword evidence="3 8" id="KW-0690">Ribosome biogenesis</keyword>
<dbReference type="PRINTS" id="PR00326">
    <property type="entry name" value="GTP1OBG"/>
</dbReference>
<feature type="region of interest" description="G3" evidence="9">
    <location>
        <begin position="62"/>
        <end position="65"/>
    </location>
</feature>
<keyword evidence="8" id="KW-1003">Cell membrane</keyword>
<dbReference type="SUPFAM" id="SSF52540">
    <property type="entry name" value="P-loop containing nucleoside triphosphate hydrolases"/>
    <property type="match status" value="1"/>
</dbReference>
<dbReference type="FunFam" id="3.30.300.20:FF:000003">
    <property type="entry name" value="GTPase Era"/>
    <property type="match status" value="1"/>
</dbReference>
<evidence type="ECO:0000256" key="2">
    <source>
        <dbReference type="ARBA" id="ARBA00020484"/>
    </source>
</evidence>
<dbReference type="InterPro" id="IPR015946">
    <property type="entry name" value="KH_dom-like_a/b"/>
</dbReference>
<dbReference type="Proteomes" id="UP000637695">
    <property type="component" value="Unassembled WGS sequence"/>
</dbReference>
<dbReference type="InterPro" id="IPR027417">
    <property type="entry name" value="P-loop_NTPase"/>
</dbReference>
<reference evidence="13" key="2">
    <citation type="submission" date="2020-09" db="EMBL/GenBank/DDBJ databases">
        <authorList>
            <person name="Sun Q."/>
            <person name="Ohkuma M."/>
        </authorList>
    </citation>
    <scope>NUCLEOTIDE SEQUENCE</scope>
    <source>
        <strain evidence="13">JCM 18487</strain>
    </source>
</reference>
<feature type="region of interest" description="G2" evidence="9">
    <location>
        <begin position="41"/>
        <end position="45"/>
    </location>
</feature>
<feature type="region of interest" description="G4" evidence="9">
    <location>
        <begin position="124"/>
        <end position="127"/>
    </location>
</feature>
<comment type="subunit">
    <text evidence="8">Monomer.</text>
</comment>
<feature type="domain" description="KH type-2" evidence="11">
    <location>
        <begin position="205"/>
        <end position="283"/>
    </location>
</feature>
<evidence type="ECO:0000256" key="5">
    <source>
        <dbReference type="ARBA" id="ARBA00022884"/>
    </source>
</evidence>
<dbReference type="InterPro" id="IPR004044">
    <property type="entry name" value="KH_dom_type_2"/>
</dbReference>
<feature type="binding site" evidence="8">
    <location>
        <begin position="15"/>
        <end position="22"/>
    </location>
    <ligand>
        <name>GTP</name>
        <dbReference type="ChEBI" id="CHEBI:37565"/>
    </ligand>
</feature>
<evidence type="ECO:0000259" key="12">
    <source>
        <dbReference type="PROSITE" id="PS51713"/>
    </source>
</evidence>
<name>A0A917KDG3_9BACL</name>
<dbReference type="PROSITE" id="PS51713">
    <property type="entry name" value="G_ERA"/>
    <property type="match status" value="1"/>
</dbReference>
<comment type="similarity">
    <text evidence="1 8 9 10">Belongs to the TRAFAC class TrmE-Era-EngA-EngB-Septin-like GTPase superfamily. Era GTPase family.</text>
</comment>
<dbReference type="HAMAP" id="MF_00367">
    <property type="entry name" value="GTPase_Era"/>
    <property type="match status" value="1"/>
</dbReference>
<reference evidence="13" key="1">
    <citation type="journal article" date="2014" name="Int. J. Syst. Evol. Microbiol.">
        <title>Complete genome sequence of Corynebacterium casei LMG S-19264T (=DSM 44701T), isolated from a smear-ripened cheese.</title>
        <authorList>
            <consortium name="US DOE Joint Genome Institute (JGI-PGF)"/>
            <person name="Walter F."/>
            <person name="Albersmeier A."/>
            <person name="Kalinowski J."/>
            <person name="Ruckert C."/>
        </authorList>
    </citation>
    <scope>NUCLEOTIDE SEQUENCE</scope>
    <source>
        <strain evidence="13">JCM 18487</strain>
    </source>
</reference>
<dbReference type="GO" id="GO:0070181">
    <property type="term" value="F:small ribosomal subunit rRNA binding"/>
    <property type="evidence" value="ECO:0007669"/>
    <property type="project" value="UniProtKB-UniRule"/>
</dbReference>
<dbReference type="AlphaFoldDB" id="A0A917KDG3"/>
<proteinExistence type="inferred from homology"/>
<dbReference type="NCBIfam" id="NF000908">
    <property type="entry name" value="PRK00089.1"/>
    <property type="match status" value="1"/>
</dbReference>
<keyword evidence="5 8" id="KW-0694">RNA-binding</keyword>
<evidence type="ECO:0000256" key="8">
    <source>
        <dbReference type="HAMAP-Rule" id="MF_00367"/>
    </source>
</evidence>
<dbReference type="Pfam" id="PF07650">
    <property type="entry name" value="KH_2"/>
    <property type="match status" value="1"/>
</dbReference>
<evidence type="ECO:0000259" key="11">
    <source>
        <dbReference type="PROSITE" id="PS50823"/>
    </source>
</evidence>
<dbReference type="Gene3D" id="3.40.50.300">
    <property type="entry name" value="P-loop containing nucleotide triphosphate hydrolases"/>
    <property type="match status" value="1"/>
</dbReference>
<sequence length="301" mass="33664">MEETGFRSGFAALIGRPNVGKSTLLNALVGHKVAITSHRPQTTRNRIRGVLNLENAQVVFIDTPGLHKPKHALGEMMVKAAESTLREVDAVLAVMDATEPDHPGDAHVLERLKAVDTPVMLLINKVDAVPKPSVLEIIAAYKDRLPFHAILPVSALDGTNLDALKAELVQVLPEGPRYYPEGMITDHPESFLIAEIIREKVLLLTREEVPHSVMVEVEQLVPRQEKNLVYVHAVIYTERESQKAILIGKGGQMLKQVGQLARQELEILLGTRLFLELWVKVKRDWRNHPGLLRQWGFEDRG</sequence>
<dbReference type="GO" id="GO:0005886">
    <property type="term" value="C:plasma membrane"/>
    <property type="evidence" value="ECO:0007669"/>
    <property type="project" value="UniProtKB-SubCell"/>
</dbReference>
<dbReference type="NCBIfam" id="TIGR00231">
    <property type="entry name" value="small_GTP"/>
    <property type="match status" value="1"/>
</dbReference>
<dbReference type="GO" id="GO:0003924">
    <property type="term" value="F:GTPase activity"/>
    <property type="evidence" value="ECO:0007669"/>
    <property type="project" value="UniProtKB-UniRule"/>
</dbReference>
<protein>
    <recommendedName>
        <fullName evidence="2 8">GTPase Era</fullName>
    </recommendedName>
</protein>
<feature type="domain" description="Era-type G" evidence="12">
    <location>
        <begin position="7"/>
        <end position="174"/>
    </location>
</feature>
<dbReference type="InterPro" id="IPR009019">
    <property type="entry name" value="KH_sf_prok-type"/>
</dbReference>
<evidence type="ECO:0000256" key="1">
    <source>
        <dbReference type="ARBA" id="ARBA00007921"/>
    </source>
</evidence>
<dbReference type="GO" id="GO:0005829">
    <property type="term" value="C:cytosol"/>
    <property type="evidence" value="ECO:0007669"/>
    <property type="project" value="TreeGrafter"/>
</dbReference>
<dbReference type="CDD" id="cd22534">
    <property type="entry name" value="KH-II_Era"/>
    <property type="match status" value="1"/>
</dbReference>
<evidence type="ECO:0000256" key="3">
    <source>
        <dbReference type="ARBA" id="ARBA00022517"/>
    </source>
</evidence>
<dbReference type="EMBL" id="BMOY01000028">
    <property type="protein sequence ID" value="GGJ09256.1"/>
    <property type="molecule type" value="Genomic_DNA"/>
</dbReference>
<dbReference type="GO" id="GO:0043024">
    <property type="term" value="F:ribosomal small subunit binding"/>
    <property type="evidence" value="ECO:0007669"/>
    <property type="project" value="TreeGrafter"/>
</dbReference>
<dbReference type="InterPro" id="IPR030388">
    <property type="entry name" value="G_ERA_dom"/>
</dbReference>
<dbReference type="InterPro" id="IPR005225">
    <property type="entry name" value="Small_GTP-bd"/>
</dbReference>
<dbReference type="GO" id="GO:0000028">
    <property type="term" value="P:ribosomal small subunit assembly"/>
    <property type="evidence" value="ECO:0007669"/>
    <property type="project" value="TreeGrafter"/>
</dbReference>
<dbReference type="GO" id="GO:0005525">
    <property type="term" value="F:GTP binding"/>
    <property type="evidence" value="ECO:0007669"/>
    <property type="project" value="UniProtKB-UniRule"/>
</dbReference>
<evidence type="ECO:0000313" key="13">
    <source>
        <dbReference type="EMBL" id="GGJ09256.1"/>
    </source>
</evidence>
<keyword evidence="8" id="KW-0963">Cytoplasm</keyword>
<dbReference type="Gene3D" id="3.30.300.20">
    <property type="match status" value="1"/>
</dbReference>
<dbReference type="Pfam" id="PF01926">
    <property type="entry name" value="MMR_HSR1"/>
    <property type="match status" value="1"/>
</dbReference>
<dbReference type="CDD" id="cd04163">
    <property type="entry name" value="Era"/>
    <property type="match status" value="1"/>
</dbReference>
<keyword evidence="7 8" id="KW-0472">Membrane</keyword>
<dbReference type="SUPFAM" id="SSF54814">
    <property type="entry name" value="Prokaryotic type KH domain (KH-domain type II)"/>
    <property type="match status" value="1"/>
</dbReference>
<feature type="binding site" evidence="8">
    <location>
        <begin position="124"/>
        <end position="127"/>
    </location>
    <ligand>
        <name>GTP</name>
        <dbReference type="ChEBI" id="CHEBI:37565"/>
    </ligand>
</feature>
<evidence type="ECO:0000256" key="10">
    <source>
        <dbReference type="RuleBase" id="RU003761"/>
    </source>
</evidence>
<dbReference type="RefSeq" id="WP_188882547.1">
    <property type="nucleotide sequence ID" value="NZ_BMOY01000028.1"/>
</dbReference>
<comment type="subcellular location">
    <subcellularLocation>
        <location evidence="8">Cytoplasm</location>
    </subcellularLocation>
    <subcellularLocation>
        <location evidence="8">Cell membrane</location>
        <topology evidence="8">Peripheral membrane protein</topology>
    </subcellularLocation>
</comment>
<evidence type="ECO:0000256" key="7">
    <source>
        <dbReference type="ARBA" id="ARBA00023136"/>
    </source>
</evidence>
<comment type="function">
    <text evidence="8">An essential GTPase that binds both GDP and GTP, with rapid nucleotide exchange. Plays a role in 16S rRNA processing and 30S ribosomal subunit biogenesis and possibly also in cell cycle regulation and energy metabolism.</text>
</comment>
<comment type="caution">
    <text evidence="13">The sequence shown here is derived from an EMBL/GenBank/DDBJ whole genome shotgun (WGS) entry which is preliminary data.</text>
</comment>
<keyword evidence="14" id="KW-1185">Reference proteome</keyword>
<feature type="region of interest" description="G5" evidence="9">
    <location>
        <begin position="153"/>
        <end position="155"/>
    </location>
</feature>
<evidence type="ECO:0000256" key="9">
    <source>
        <dbReference type="PROSITE-ProRule" id="PRU01050"/>
    </source>
</evidence>
<evidence type="ECO:0000256" key="6">
    <source>
        <dbReference type="ARBA" id="ARBA00023134"/>
    </source>
</evidence>
<dbReference type="InterPro" id="IPR005662">
    <property type="entry name" value="GTPase_Era-like"/>
</dbReference>
<accession>A0A917KDG3</accession>
<keyword evidence="8" id="KW-0699">rRNA-binding</keyword>
<gene>
    <name evidence="8 13" type="primary">era</name>
    <name evidence="13" type="ORF">GCM10010885_17910</name>
</gene>
<feature type="region of interest" description="G1" evidence="9">
    <location>
        <begin position="15"/>
        <end position="22"/>
    </location>
</feature>
<dbReference type="PROSITE" id="PS50823">
    <property type="entry name" value="KH_TYPE_2"/>
    <property type="match status" value="1"/>
</dbReference>
<keyword evidence="6 8" id="KW-0342">GTP-binding</keyword>